<dbReference type="EMBL" id="CP007139">
    <property type="protein sequence ID" value="AIE85415.1"/>
    <property type="molecule type" value="Genomic_DNA"/>
</dbReference>
<reference evidence="3 4" key="1">
    <citation type="journal article" date="2014" name="PLoS ONE">
        <title>The first complete genome sequence of the class fimbriimonadia in the phylum armatimonadetes.</title>
        <authorList>
            <person name="Hu Z.Y."/>
            <person name="Wang Y.Z."/>
            <person name="Im W.T."/>
            <person name="Wang S.Y."/>
            <person name="Zhao G.P."/>
            <person name="Zheng H.J."/>
            <person name="Quan Z.X."/>
        </authorList>
    </citation>
    <scope>NUCLEOTIDE SEQUENCE [LARGE SCALE GENOMIC DNA]</scope>
    <source>
        <strain evidence="3">Gsoil 348</strain>
    </source>
</reference>
<evidence type="ECO:0000256" key="2">
    <source>
        <dbReference type="SAM" id="Phobius"/>
    </source>
</evidence>
<feature type="region of interest" description="Disordered" evidence="1">
    <location>
        <begin position="68"/>
        <end position="87"/>
    </location>
</feature>
<evidence type="ECO:0000256" key="1">
    <source>
        <dbReference type="SAM" id="MobiDB-lite"/>
    </source>
</evidence>
<organism evidence="3 4">
    <name type="scientific">Fimbriimonas ginsengisoli Gsoil 348</name>
    <dbReference type="NCBI Taxonomy" id="661478"/>
    <lineage>
        <taxon>Bacteria</taxon>
        <taxon>Bacillati</taxon>
        <taxon>Armatimonadota</taxon>
        <taxon>Fimbriimonadia</taxon>
        <taxon>Fimbriimonadales</taxon>
        <taxon>Fimbriimonadaceae</taxon>
        <taxon>Fimbriimonas</taxon>
    </lineage>
</organism>
<dbReference type="RefSeq" id="WP_025226010.1">
    <property type="nucleotide sequence ID" value="NZ_CP007139.1"/>
</dbReference>
<proteinExistence type="predicted"/>
<keyword evidence="4" id="KW-1185">Reference proteome</keyword>
<dbReference type="Proteomes" id="UP000027982">
    <property type="component" value="Chromosome"/>
</dbReference>
<feature type="compositionally biased region" description="Basic and acidic residues" evidence="1">
    <location>
        <begin position="68"/>
        <end position="77"/>
    </location>
</feature>
<dbReference type="KEGG" id="fgi:OP10G_2047"/>
<feature type="transmembrane region" description="Helical" evidence="2">
    <location>
        <begin position="6"/>
        <end position="28"/>
    </location>
</feature>
<name>A0A068NRL8_FIMGI</name>
<keyword evidence="2" id="KW-0812">Transmembrane</keyword>
<dbReference type="HOGENOM" id="CLU_2478795_0_0_0"/>
<accession>A0A068NRL8</accession>
<keyword evidence="2" id="KW-1133">Transmembrane helix</keyword>
<dbReference type="AlphaFoldDB" id="A0A068NRL8"/>
<keyword evidence="2" id="KW-0472">Membrane</keyword>
<sequence length="87" mass="10003">MLAPDQIITFVLLGMLAAVGIIAVMALIASRHDRDRKVAAATPQEKLEYALEMRRRRRFAETYPEWSGRDFEADRTSPWHTDPQFAE</sequence>
<gene>
    <name evidence="3" type="ORF">OP10G_2047</name>
</gene>
<protein>
    <submittedName>
        <fullName evidence="3">Uncharacterized protein</fullName>
    </submittedName>
</protein>
<evidence type="ECO:0000313" key="3">
    <source>
        <dbReference type="EMBL" id="AIE85415.1"/>
    </source>
</evidence>
<evidence type="ECO:0000313" key="4">
    <source>
        <dbReference type="Proteomes" id="UP000027982"/>
    </source>
</evidence>